<feature type="domain" description="VOC" evidence="1">
    <location>
        <begin position="52"/>
        <end position="177"/>
    </location>
</feature>
<dbReference type="Pfam" id="PF00903">
    <property type="entry name" value="Glyoxalase"/>
    <property type="match status" value="1"/>
</dbReference>
<evidence type="ECO:0000313" key="2">
    <source>
        <dbReference type="EMBL" id="SUZ70914.1"/>
    </source>
</evidence>
<dbReference type="InterPro" id="IPR029068">
    <property type="entry name" value="Glyas_Bleomycin-R_OHBP_Dase"/>
</dbReference>
<protein>
    <recommendedName>
        <fullName evidence="1">VOC domain-containing protein</fullName>
    </recommendedName>
</protein>
<sequence length="178" mass="18989">MSSPKTAVISKQSSARRSFIKQVLATGAAVSASSAFAGRVAASMSQARGIVALDHVAIPIQNVEEMVSFYRELGFGVREAGQIVSIHFGDQKINFHRPSLWQSGTFTLRAAAAQPPCGDFCWVWEGSEAALAEVLARAEAEIVAEGERAGGRDGGDAVGQSVYIRDPDGNLLEFIRYS</sequence>
<gene>
    <name evidence="2" type="ORF">METZ01_LOCUS23768</name>
</gene>
<dbReference type="InterPro" id="IPR037523">
    <property type="entry name" value="VOC_core"/>
</dbReference>
<evidence type="ECO:0000259" key="1">
    <source>
        <dbReference type="PROSITE" id="PS51819"/>
    </source>
</evidence>
<dbReference type="Gene3D" id="3.10.180.10">
    <property type="entry name" value="2,3-Dihydroxybiphenyl 1,2-Dioxygenase, domain 1"/>
    <property type="match status" value="1"/>
</dbReference>
<dbReference type="PROSITE" id="PS51318">
    <property type="entry name" value="TAT"/>
    <property type="match status" value="1"/>
</dbReference>
<accession>A0A381PW82</accession>
<name>A0A381PW82_9ZZZZ</name>
<proteinExistence type="predicted"/>
<reference evidence="2" key="1">
    <citation type="submission" date="2018-05" db="EMBL/GenBank/DDBJ databases">
        <authorList>
            <person name="Lanie J.A."/>
            <person name="Ng W.-L."/>
            <person name="Kazmierczak K.M."/>
            <person name="Andrzejewski T.M."/>
            <person name="Davidsen T.M."/>
            <person name="Wayne K.J."/>
            <person name="Tettelin H."/>
            <person name="Glass J.I."/>
            <person name="Rusch D."/>
            <person name="Podicherti R."/>
            <person name="Tsui H.-C.T."/>
            <person name="Winkler M.E."/>
        </authorList>
    </citation>
    <scope>NUCLEOTIDE SEQUENCE</scope>
</reference>
<dbReference type="SUPFAM" id="SSF54593">
    <property type="entry name" value="Glyoxalase/Bleomycin resistance protein/Dihydroxybiphenyl dioxygenase"/>
    <property type="match status" value="1"/>
</dbReference>
<dbReference type="AlphaFoldDB" id="A0A381PW82"/>
<dbReference type="InterPro" id="IPR004360">
    <property type="entry name" value="Glyas_Fos-R_dOase_dom"/>
</dbReference>
<dbReference type="EMBL" id="UINC01001105">
    <property type="protein sequence ID" value="SUZ70914.1"/>
    <property type="molecule type" value="Genomic_DNA"/>
</dbReference>
<dbReference type="PROSITE" id="PS51819">
    <property type="entry name" value="VOC"/>
    <property type="match status" value="1"/>
</dbReference>
<dbReference type="InterPro" id="IPR006311">
    <property type="entry name" value="TAT_signal"/>
</dbReference>
<organism evidence="2">
    <name type="scientific">marine metagenome</name>
    <dbReference type="NCBI Taxonomy" id="408172"/>
    <lineage>
        <taxon>unclassified sequences</taxon>
        <taxon>metagenomes</taxon>
        <taxon>ecological metagenomes</taxon>
    </lineage>
</organism>